<organism evidence="1 2">
    <name type="scientific">Dictyobacter aurantiacus</name>
    <dbReference type="NCBI Taxonomy" id="1936993"/>
    <lineage>
        <taxon>Bacteria</taxon>
        <taxon>Bacillati</taxon>
        <taxon>Chloroflexota</taxon>
        <taxon>Ktedonobacteria</taxon>
        <taxon>Ktedonobacterales</taxon>
        <taxon>Dictyobacteraceae</taxon>
        <taxon>Dictyobacter</taxon>
    </lineage>
</organism>
<keyword evidence="2" id="KW-1185">Reference proteome</keyword>
<name>A0A401ZMW1_9CHLR</name>
<gene>
    <name evidence="1" type="ORF">KDAU_55280</name>
</gene>
<accession>A0A401ZMW1</accession>
<dbReference type="EMBL" id="BIFQ01000002">
    <property type="protein sequence ID" value="GCE08199.1"/>
    <property type="molecule type" value="Genomic_DNA"/>
</dbReference>
<comment type="caution">
    <text evidence="1">The sequence shown here is derived from an EMBL/GenBank/DDBJ whole genome shotgun (WGS) entry which is preliminary data.</text>
</comment>
<evidence type="ECO:0000313" key="1">
    <source>
        <dbReference type="EMBL" id="GCE08199.1"/>
    </source>
</evidence>
<sequence>MNGCGMHKAGLLRGRHSGVSRKPQSYAAYGDMIVIGDRSHASLCRFGFPNASLFFAKVECIGGKPGIYVALGVAAQTRGSLRSKAGASPAPTYKG</sequence>
<dbReference type="Proteomes" id="UP000287224">
    <property type="component" value="Unassembled WGS sequence"/>
</dbReference>
<dbReference type="AlphaFoldDB" id="A0A401ZMW1"/>
<protein>
    <submittedName>
        <fullName evidence="1">Uncharacterized protein</fullName>
    </submittedName>
</protein>
<evidence type="ECO:0000313" key="2">
    <source>
        <dbReference type="Proteomes" id="UP000287224"/>
    </source>
</evidence>
<proteinExistence type="predicted"/>
<reference evidence="2" key="1">
    <citation type="submission" date="2018-12" db="EMBL/GenBank/DDBJ databases">
        <title>Tengunoibacter tsumagoiensis gen. nov., sp. nov., Dictyobacter kobayashii sp. nov., D. alpinus sp. nov., and D. joshuensis sp. nov. and description of Dictyobacteraceae fam. nov. within the order Ktedonobacterales isolated from Tengu-no-mugimeshi.</title>
        <authorList>
            <person name="Wang C.M."/>
            <person name="Zheng Y."/>
            <person name="Sakai Y."/>
            <person name="Toyoda A."/>
            <person name="Minakuchi Y."/>
            <person name="Abe K."/>
            <person name="Yokota A."/>
            <person name="Yabe S."/>
        </authorList>
    </citation>
    <scope>NUCLEOTIDE SEQUENCE [LARGE SCALE GENOMIC DNA]</scope>
    <source>
        <strain evidence="2">S-27</strain>
    </source>
</reference>